<sequence>MAIVDTNDELLQERVCEIVASAVPKLAECGLNLMSPVAISFSNKLDHSSGVHFGIYHLGKNRIELLDPKTFEQAFRRSETWTAVPLAEHFEAVVVHEFAHALVDQNAAIQRACIADDEYIAYAMQIESLSESTRSVLLAEVGASPPTSTQEINSLVLGFSPADFAVRSWLHFAEPENGCAFVEKIIQGEVTFFFLPE</sequence>
<dbReference type="RefSeq" id="WP_386079342.1">
    <property type="nucleotide sequence ID" value="NZ_JBHTJT010000060.1"/>
</dbReference>
<reference evidence="2" key="1">
    <citation type="journal article" date="2019" name="Int. J. Syst. Evol. Microbiol.">
        <title>The Global Catalogue of Microorganisms (GCM) 10K type strain sequencing project: providing services to taxonomists for standard genome sequencing and annotation.</title>
        <authorList>
            <consortium name="The Broad Institute Genomics Platform"/>
            <consortium name="The Broad Institute Genome Sequencing Center for Infectious Disease"/>
            <person name="Wu L."/>
            <person name="Ma J."/>
        </authorList>
    </citation>
    <scope>NUCLEOTIDE SEQUENCE [LARGE SCALE GENOMIC DNA]</scope>
    <source>
        <strain evidence="2">CCUG 60524</strain>
    </source>
</reference>
<dbReference type="EMBL" id="JBHTJT010000060">
    <property type="protein sequence ID" value="MFD0982821.1"/>
    <property type="molecule type" value="Genomic_DNA"/>
</dbReference>
<organism evidence="1 2">
    <name type="scientific">Tropicimonas aquimaris</name>
    <dbReference type="NCBI Taxonomy" id="914152"/>
    <lineage>
        <taxon>Bacteria</taxon>
        <taxon>Pseudomonadati</taxon>
        <taxon>Pseudomonadota</taxon>
        <taxon>Alphaproteobacteria</taxon>
        <taxon>Rhodobacterales</taxon>
        <taxon>Roseobacteraceae</taxon>
        <taxon>Tropicimonas</taxon>
    </lineage>
</organism>
<keyword evidence="2" id="KW-1185">Reference proteome</keyword>
<comment type="caution">
    <text evidence="1">The sequence shown here is derived from an EMBL/GenBank/DDBJ whole genome shotgun (WGS) entry which is preliminary data.</text>
</comment>
<evidence type="ECO:0000313" key="2">
    <source>
        <dbReference type="Proteomes" id="UP001597108"/>
    </source>
</evidence>
<evidence type="ECO:0000313" key="1">
    <source>
        <dbReference type="EMBL" id="MFD0982821.1"/>
    </source>
</evidence>
<dbReference type="InterPro" id="IPR046579">
    <property type="entry name" value="DUF6639"/>
</dbReference>
<name>A0ABW3IZ75_9RHOB</name>
<gene>
    <name evidence="1" type="ORF">ACFQ2S_24605</name>
</gene>
<proteinExistence type="predicted"/>
<accession>A0ABW3IZ75</accession>
<dbReference type="Pfam" id="PF20344">
    <property type="entry name" value="DUF6639"/>
    <property type="match status" value="1"/>
</dbReference>
<dbReference type="Proteomes" id="UP001597108">
    <property type="component" value="Unassembled WGS sequence"/>
</dbReference>
<protein>
    <submittedName>
        <fullName evidence="1">DUF6639 family protein</fullName>
    </submittedName>
</protein>